<protein>
    <submittedName>
        <fullName evidence="2">Aminoglycoside phosphotransferase family protein</fullName>
        <ecNumber evidence="2">2.7.1.-</ecNumber>
    </submittedName>
</protein>
<name>A0ABW0CY10_STRCD</name>
<evidence type="ECO:0000313" key="2">
    <source>
        <dbReference type="EMBL" id="MFC5220013.1"/>
    </source>
</evidence>
<dbReference type="Gene3D" id="3.90.1200.10">
    <property type="match status" value="1"/>
</dbReference>
<sequence>MGQVTDVSWPRGSSRVWRVAVGADAVFVKVSPSTRDYEREVRGYAYAARALAAHEAPRLLASDPDLHVIMTSRQPGDVVRGLPLDVGEERHVYELAGHLLRRWHDLSDAASDQVREDISASMANQAEEAAACLESTGEHLDSEQRDLVRCVSQELPELAEELPVVERHGDYATRNWMWHPDYGHGVIDFEMFAPGIAVEEFVWLCGAVWVVRPDLKAAYFSGYGRTLSDSEERVLRLLTTRLGVSYLDSGLTKQQPELVERGHLILTRMTHEYR</sequence>
<dbReference type="EC" id="2.7.1.-" evidence="2"/>
<dbReference type="GO" id="GO:0016740">
    <property type="term" value="F:transferase activity"/>
    <property type="evidence" value="ECO:0007669"/>
    <property type="project" value="UniProtKB-KW"/>
</dbReference>
<dbReference type="RefSeq" id="WP_380864452.1">
    <property type="nucleotide sequence ID" value="NZ_JBHSKM010000045.1"/>
</dbReference>
<accession>A0ABW0CY10</accession>
<dbReference type="SUPFAM" id="SSF56112">
    <property type="entry name" value="Protein kinase-like (PK-like)"/>
    <property type="match status" value="1"/>
</dbReference>
<organism evidence="2 3">
    <name type="scientific">Streptomyces coerulescens</name>
    <dbReference type="NCBI Taxonomy" id="29304"/>
    <lineage>
        <taxon>Bacteria</taxon>
        <taxon>Bacillati</taxon>
        <taxon>Actinomycetota</taxon>
        <taxon>Actinomycetes</taxon>
        <taxon>Kitasatosporales</taxon>
        <taxon>Streptomycetaceae</taxon>
        <taxon>Streptomyces</taxon>
    </lineage>
</organism>
<dbReference type="EMBL" id="JBHSKM010000045">
    <property type="protein sequence ID" value="MFC5220013.1"/>
    <property type="molecule type" value="Genomic_DNA"/>
</dbReference>
<comment type="caution">
    <text evidence="2">The sequence shown here is derived from an EMBL/GenBank/DDBJ whole genome shotgun (WGS) entry which is preliminary data.</text>
</comment>
<dbReference type="InterPro" id="IPR002575">
    <property type="entry name" value="Aminoglycoside_PTrfase"/>
</dbReference>
<evidence type="ECO:0000259" key="1">
    <source>
        <dbReference type="Pfam" id="PF01636"/>
    </source>
</evidence>
<keyword evidence="2" id="KW-0808">Transferase</keyword>
<dbReference type="Proteomes" id="UP001596263">
    <property type="component" value="Unassembled WGS sequence"/>
</dbReference>
<reference evidence="3" key="1">
    <citation type="journal article" date="2019" name="Int. J. Syst. Evol. Microbiol.">
        <title>The Global Catalogue of Microorganisms (GCM) 10K type strain sequencing project: providing services to taxonomists for standard genome sequencing and annotation.</title>
        <authorList>
            <consortium name="The Broad Institute Genomics Platform"/>
            <consortium name="The Broad Institute Genome Sequencing Center for Infectious Disease"/>
            <person name="Wu L."/>
            <person name="Ma J."/>
        </authorList>
    </citation>
    <scope>NUCLEOTIDE SEQUENCE [LARGE SCALE GENOMIC DNA]</scope>
    <source>
        <strain evidence="3">KCTC 42586</strain>
    </source>
</reference>
<proteinExistence type="predicted"/>
<keyword evidence="3" id="KW-1185">Reference proteome</keyword>
<evidence type="ECO:0000313" key="3">
    <source>
        <dbReference type="Proteomes" id="UP001596263"/>
    </source>
</evidence>
<dbReference type="InterPro" id="IPR011009">
    <property type="entry name" value="Kinase-like_dom_sf"/>
</dbReference>
<gene>
    <name evidence="2" type="ORF">ACFPQ9_40000</name>
</gene>
<dbReference type="Pfam" id="PF01636">
    <property type="entry name" value="APH"/>
    <property type="match status" value="1"/>
</dbReference>
<feature type="domain" description="Aminoglycoside phosphotransferase" evidence="1">
    <location>
        <begin position="13"/>
        <end position="230"/>
    </location>
</feature>